<dbReference type="InterPro" id="IPR006311">
    <property type="entry name" value="TAT_signal"/>
</dbReference>
<protein>
    <submittedName>
        <fullName evidence="2">Uncharacterized protein</fullName>
    </submittedName>
</protein>
<dbReference type="EMBL" id="BONY01000008">
    <property type="protein sequence ID" value="GIH03542.1"/>
    <property type="molecule type" value="Genomic_DNA"/>
</dbReference>
<feature type="signal peptide" evidence="1">
    <location>
        <begin position="1"/>
        <end position="32"/>
    </location>
</feature>
<keyword evidence="3" id="KW-1185">Reference proteome</keyword>
<reference evidence="2" key="1">
    <citation type="submission" date="2021-01" db="EMBL/GenBank/DDBJ databases">
        <title>Whole genome shotgun sequence of Rhizocola hellebori NBRC 109834.</title>
        <authorList>
            <person name="Komaki H."/>
            <person name="Tamura T."/>
        </authorList>
    </citation>
    <scope>NUCLEOTIDE SEQUENCE</scope>
    <source>
        <strain evidence="2">NBRC 109834</strain>
    </source>
</reference>
<accession>A0A8J3Q4Y6</accession>
<feature type="chain" id="PRO_5035179876" evidence="1">
    <location>
        <begin position="33"/>
        <end position="76"/>
    </location>
</feature>
<dbReference type="PROSITE" id="PS51318">
    <property type="entry name" value="TAT"/>
    <property type="match status" value="1"/>
</dbReference>
<gene>
    <name evidence="2" type="ORF">Rhe02_16090</name>
</gene>
<organism evidence="2 3">
    <name type="scientific">Rhizocola hellebori</name>
    <dbReference type="NCBI Taxonomy" id="1392758"/>
    <lineage>
        <taxon>Bacteria</taxon>
        <taxon>Bacillati</taxon>
        <taxon>Actinomycetota</taxon>
        <taxon>Actinomycetes</taxon>
        <taxon>Micromonosporales</taxon>
        <taxon>Micromonosporaceae</taxon>
        <taxon>Rhizocola</taxon>
    </lineage>
</organism>
<comment type="caution">
    <text evidence="2">The sequence shown here is derived from an EMBL/GenBank/DDBJ whole genome shotgun (WGS) entry which is preliminary data.</text>
</comment>
<name>A0A8J3Q4Y6_9ACTN</name>
<sequence length="76" mass="7671">MGRRTVLMSTALGAVGVLVGASTLSAPGIASATETTAEPTFGAGLFDVDPDQGSISQDPNTVVAGNISAFPEDWEF</sequence>
<keyword evidence="1" id="KW-0732">Signal</keyword>
<evidence type="ECO:0000256" key="1">
    <source>
        <dbReference type="SAM" id="SignalP"/>
    </source>
</evidence>
<evidence type="ECO:0000313" key="3">
    <source>
        <dbReference type="Proteomes" id="UP000612899"/>
    </source>
</evidence>
<evidence type="ECO:0000313" key="2">
    <source>
        <dbReference type="EMBL" id="GIH03542.1"/>
    </source>
</evidence>
<dbReference type="AlphaFoldDB" id="A0A8J3Q4Y6"/>
<dbReference type="Proteomes" id="UP000612899">
    <property type="component" value="Unassembled WGS sequence"/>
</dbReference>
<proteinExistence type="predicted"/>
<dbReference type="RefSeq" id="WP_203907453.1">
    <property type="nucleotide sequence ID" value="NZ_BONY01000008.1"/>
</dbReference>